<gene>
    <name evidence="1" type="ORF">Sv326_0321</name>
</gene>
<protein>
    <recommendedName>
        <fullName evidence="3">Lipoprotein</fullName>
    </recommendedName>
</protein>
<evidence type="ECO:0000313" key="1">
    <source>
        <dbReference type="EMBL" id="QLJ52496.1"/>
    </source>
</evidence>
<name>A0A7D6BL50_FERL1</name>
<dbReference type="Proteomes" id="UP000510821">
    <property type="component" value="Chromosome"/>
</dbReference>
<evidence type="ECO:0000313" key="2">
    <source>
        <dbReference type="Proteomes" id="UP000510821"/>
    </source>
</evidence>
<dbReference type="KEGG" id="flt:Sv326_0321"/>
<accession>A0A7D6BL50</accession>
<organism evidence="1 2">
    <name type="scientific">Fermentimicrarchaeum limneticum</name>
    <dbReference type="NCBI Taxonomy" id="2795018"/>
    <lineage>
        <taxon>Archaea</taxon>
        <taxon>Candidatus Micrarchaeota</taxon>
        <taxon>Candidatus Fermentimicrarchaeales</taxon>
        <taxon>Candidatus Fermentimicrarchaeaceae</taxon>
        <taxon>Candidatus Fermentimicrarchaeum</taxon>
    </lineage>
</organism>
<sequence length="161" mass="17121">MVKKLLVLWVLLVSLLILGCLGGGSPPISAPPMLTQCTLPPGFSCVTYKLHANTGELDLEIGQIFGGTINVTGVACTQKETSPSYLNNYASDPITITSGSRKFISKPSTSHVVKCTDANGNPLSDTSVGARYEGKIYINYTKLATEEATTVSGPFWAKFES</sequence>
<evidence type="ECO:0008006" key="3">
    <source>
        <dbReference type="Google" id="ProtNLM"/>
    </source>
</evidence>
<reference evidence="2" key="1">
    <citation type="submission" date="2020-07" db="EMBL/GenBank/DDBJ databases">
        <title>Metabolic diversity and evolutionary history of the archaeal phylum ###Micrarchaeota### uncovered from a freshwater lake metagenome.</title>
        <authorList>
            <person name="Kadnikov V.V."/>
            <person name="Savvichev A.S."/>
            <person name="Mardanov A.V."/>
            <person name="Beletsky A.V."/>
            <person name="Chupakov A.V."/>
            <person name="Kokryatskaya N.M."/>
            <person name="Pimenov N.V."/>
            <person name="Ravin N.V."/>
        </authorList>
    </citation>
    <scope>NUCLEOTIDE SEQUENCE [LARGE SCALE GENOMIC DNA]</scope>
</reference>
<proteinExistence type="predicted"/>
<dbReference type="EMBL" id="CP058998">
    <property type="protein sequence ID" value="QLJ52496.1"/>
    <property type="molecule type" value="Genomic_DNA"/>
</dbReference>
<dbReference type="PROSITE" id="PS51257">
    <property type="entry name" value="PROKAR_LIPOPROTEIN"/>
    <property type="match status" value="1"/>
</dbReference>
<dbReference type="AlphaFoldDB" id="A0A7D6BL50"/>